<organism evidence="9 10">
    <name type="scientific">Selenomonas sputigena</name>
    <dbReference type="NCBI Taxonomy" id="69823"/>
    <lineage>
        <taxon>Bacteria</taxon>
        <taxon>Bacillati</taxon>
        <taxon>Bacillota</taxon>
        <taxon>Negativicutes</taxon>
        <taxon>Selenomonadales</taxon>
        <taxon>Selenomonadaceae</taxon>
        <taxon>Selenomonas</taxon>
    </lineage>
</organism>
<evidence type="ECO:0000256" key="6">
    <source>
        <dbReference type="ARBA" id="ARBA00023237"/>
    </source>
</evidence>
<comment type="similarity">
    <text evidence="2 7">Belongs to the FlgH family.</text>
</comment>
<dbReference type="EMBL" id="JARVLH010000002">
    <property type="protein sequence ID" value="MEX5284756.1"/>
    <property type="molecule type" value="Genomic_DNA"/>
</dbReference>
<dbReference type="Proteomes" id="UP001559623">
    <property type="component" value="Unassembled WGS sequence"/>
</dbReference>
<comment type="function">
    <text evidence="1 7">Assembles around the rod to form the L-ring and probably protects the motor/basal body from shearing forces during rotation.</text>
</comment>
<reference evidence="9 10" key="1">
    <citation type="submission" date="2023-04" db="EMBL/GenBank/DDBJ databases">
        <title>Genome Sequence of Selenomonas sputigena ATCC 33150.</title>
        <authorList>
            <person name="Miller D.P."/>
            <person name="Anvari S."/>
            <person name="Polson S.W."/>
            <person name="Macdonald M."/>
            <person name="Mcdowell J.V."/>
        </authorList>
    </citation>
    <scope>NUCLEOTIDE SEQUENCE [LARGE SCALE GENOMIC DNA]</scope>
    <source>
        <strain evidence="9 10">ATCC 33150</strain>
    </source>
</reference>
<keyword evidence="4 7" id="KW-0472">Membrane</keyword>
<keyword evidence="9" id="KW-0282">Flagellum</keyword>
<evidence type="ECO:0000256" key="1">
    <source>
        <dbReference type="ARBA" id="ARBA00002591"/>
    </source>
</evidence>
<gene>
    <name evidence="7" type="primary">flgH</name>
    <name evidence="9" type="ORF">QCO44_03745</name>
</gene>
<comment type="subcellular location">
    <subcellularLocation>
        <location evidence="7">Cell outer membrane</location>
    </subcellularLocation>
    <subcellularLocation>
        <location evidence="7">Bacterial flagellum basal body</location>
    </subcellularLocation>
</comment>
<dbReference type="PANTHER" id="PTHR34933">
    <property type="entry name" value="FLAGELLAR L-RING PROTEIN"/>
    <property type="match status" value="1"/>
</dbReference>
<keyword evidence="10" id="KW-1185">Reference proteome</keyword>
<feature type="chain" id="PRO_5046554562" description="Flagellar L-ring protein" evidence="8">
    <location>
        <begin position="29"/>
        <end position="202"/>
    </location>
</feature>
<dbReference type="RefSeq" id="WP_368846480.1">
    <property type="nucleotide sequence ID" value="NZ_CP194411.1"/>
</dbReference>
<dbReference type="Pfam" id="PF02107">
    <property type="entry name" value="FlgH"/>
    <property type="match status" value="1"/>
</dbReference>
<sequence>MKRNKKWQTMVLAGLFSGAVLLPQAASAQSLWLDSESGASARSVFADRKAQAVGDILTVVISEKTTTTQSKKRSNGKSGSTSLNAGVGIFDFLTAASASGKDSWKADGSAKDSSNFSGNITVTVVEVQPNGNMVVEGTQSIWQNKDEHKITLHGIVRRDDVSYDNTVPSTKVADATVRFDGKGPLNAKQRQGILTQIFNILF</sequence>
<evidence type="ECO:0000256" key="4">
    <source>
        <dbReference type="ARBA" id="ARBA00023136"/>
    </source>
</evidence>
<accession>A0ABV3X3I1</accession>
<keyword evidence="3 8" id="KW-0732">Signal</keyword>
<dbReference type="PANTHER" id="PTHR34933:SF1">
    <property type="entry name" value="FLAGELLAR L-RING PROTEIN"/>
    <property type="match status" value="1"/>
</dbReference>
<keyword evidence="9" id="KW-0966">Cell projection</keyword>
<protein>
    <recommendedName>
        <fullName evidence="7">Flagellar L-ring protein</fullName>
    </recommendedName>
    <alternativeName>
        <fullName evidence="7">Basal body L-ring protein</fullName>
    </alternativeName>
</protein>
<evidence type="ECO:0000256" key="7">
    <source>
        <dbReference type="HAMAP-Rule" id="MF_00415"/>
    </source>
</evidence>
<proteinExistence type="inferred from homology"/>
<comment type="subunit">
    <text evidence="7">The basal body constitutes a major portion of the flagellar organelle and consists of four rings (L,P,S, and M) mounted on a central rod.</text>
</comment>
<evidence type="ECO:0000313" key="9">
    <source>
        <dbReference type="EMBL" id="MEX5284756.1"/>
    </source>
</evidence>
<evidence type="ECO:0000256" key="5">
    <source>
        <dbReference type="ARBA" id="ARBA00023143"/>
    </source>
</evidence>
<evidence type="ECO:0000256" key="2">
    <source>
        <dbReference type="ARBA" id="ARBA00006929"/>
    </source>
</evidence>
<keyword evidence="9" id="KW-0969">Cilium</keyword>
<dbReference type="HAMAP" id="MF_00415">
    <property type="entry name" value="FlgH"/>
    <property type="match status" value="1"/>
</dbReference>
<evidence type="ECO:0000256" key="3">
    <source>
        <dbReference type="ARBA" id="ARBA00022729"/>
    </source>
</evidence>
<comment type="caution">
    <text evidence="9">The sequence shown here is derived from an EMBL/GenBank/DDBJ whole genome shotgun (WGS) entry which is preliminary data.</text>
</comment>
<evidence type="ECO:0000313" key="10">
    <source>
        <dbReference type="Proteomes" id="UP001559623"/>
    </source>
</evidence>
<dbReference type="PRINTS" id="PR01008">
    <property type="entry name" value="FLGLRINGFLGH"/>
</dbReference>
<keyword evidence="5 7" id="KW-0975">Bacterial flagellum</keyword>
<feature type="signal peptide" evidence="8">
    <location>
        <begin position="1"/>
        <end position="28"/>
    </location>
</feature>
<keyword evidence="6 7" id="KW-0998">Cell outer membrane</keyword>
<dbReference type="InterPro" id="IPR000527">
    <property type="entry name" value="Flag_Lring"/>
</dbReference>
<evidence type="ECO:0000256" key="8">
    <source>
        <dbReference type="SAM" id="SignalP"/>
    </source>
</evidence>
<name>A0ABV3X3I1_9FIRM</name>